<organism evidence="10 11">
    <name type="scientific">Streptomyces stephensoniae</name>
    <dbReference type="NCBI Taxonomy" id="3375367"/>
    <lineage>
        <taxon>Bacteria</taxon>
        <taxon>Bacillati</taxon>
        <taxon>Actinomycetota</taxon>
        <taxon>Actinomycetes</taxon>
        <taxon>Kitasatosporales</taxon>
        <taxon>Streptomycetaceae</taxon>
        <taxon>Streptomyces</taxon>
    </lineage>
</organism>
<dbReference type="Pfam" id="PF07690">
    <property type="entry name" value="MFS_1"/>
    <property type="match status" value="1"/>
</dbReference>
<evidence type="ECO:0000259" key="9">
    <source>
        <dbReference type="PROSITE" id="PS50850"/>
    </source>
</evidence>
<feature type="transmembrane region" description="Helical" evidence="8">
    <location>
        <begin position="510"/>
        <end position="529"/>
    </location>
</feature>
<dbReference type="InterPro" id="IPR036259">
    <property type="entry name" value="MFS_trans_sf"/>
</dbReference>
<feature type="transmembrane region" description="Helical" evidence="8">
    <location>
        <begin position="434"/>
        <end position="455"/>
    </location>
</feature>
<dbReference type="RefSeq" id="WP_311605913.1">
    <property type="nucleotide sequence ID" value="NZ_JAVRFG010000072.1"/>
</dbReference>
<evidence type="ECO:0000256" key="1">
    <source>
        <dbReference type="ARBA" id="ARBA00004651"/>
    </source>
</evidence>
<keyword evidence="11" id="KW-1185">Reference proteome</keyword>
<dbReference type="SUPFAM" id="SSF103473">
    <property type="entry name" value="MFS general substrate transporter"/>
    <property type="match status" value="1"/>
</dbReference>
<proteinExistence type="predicted"/>
<feature type="transmembrane region" description="Helical" evidence="8">
    <location>
        <begin position="363"/>
        <end position="381"/>
    </location>
</feature>
<feature type="transmembrane region" description="Helical" evidence="8">
    <location>
        <begin position="248"/>
        <end position="271"/>
    </location>
</feature>
<protein>
    <submittedName>
        <fullName evidence="10">MFS transporter</fullName>
    </submittedName>
</protein>
<dbReference type="InterPro" id="IPR011701">
    <property type="entry name" value="MFS"/>
</dbReference>
<evidence type="ECO:0000256" key="4">
    <source>
        <dbReference type="ARBA" id="ARBA00022989"/>
    </source>
</evidence>
<accession>A0ABU2WB79</accession>
<dbReference type="PROSITE" id="PS50850">
    <property type="entry name" value="MFS"/>
    <property type="match status" value="1"/>
</dbReference>
<feature type="transmembrane region" description="Helical" evidence="8">
    <location>
        <begin position="329"/>
        <end position="351"/>
    </location>
</feature>
<name>A0ABU2WB79_9ACTN</name>
<keyword evidence="2" id="KW-0813">Transport</keyword>
<dbReference type="InterPro" id="IPR020846">
    <property type="entry name" value="MFS_dom"/>
</dbReference>
<evidence type="ECO:0000256" key="5">
    <source>
        <dbReference type="ARBA" id="ARBA00023136"/>
    </source>
</evidence>
<comment type="subcellular location">
    <subcellularLocation>
        <location evidence="1">Cell membrane</location>
        <topology evidence="1">Multi-pass membrane protein</topology>
    </subcellularLocation>
</comment>
<feature type="transmembrane region" description="Helical" evidence="8">
    <location>
        <begin position="23"/>
        <end position="51"/>
    </location>
</feature>
<dbReference type="PANTHER" id="PTHR42718">
    <property type="entry name" value="MAJOR FACILITATOR SUPERFAMILY MULTIDRUG TRANSPORTER MFSC"/>
    <property type="match status" value="1"/>
</dbReference>
<feature type="transmembrane region" description="Helical" evidence="8">
    <location>
        <begin position="210"/>
        <end position="228"/>
    </location>
</feature>
<dbReference type="EMBL" id="JAVRFG010000072">
    <property type="protein sequence ID" value="MDT0495139.1"/>
    <property type="molecule type" value="Genomic_DNA"/>
</dbReference>
<keyword evidence="3 8" id="KW-0812">Transmembrane</keyword>
<dbReference type="Proteomes" id="UP001180556">
    <property type="component" value="Unassembled WGS sequence"/>
</dbReference>
<evidence type="ECO:0000256" key="3">
    <source>
        <dbReference type="ARBA" id="ARBA00022692"/>
    </source>
</evidence>
<keyword evidence="5 8" id="KW-0472">Membrane</keyword>
<feature type="compositionally biased region" description="Basic and acidic residues" evidence="7">
    <location>
        <begin position="548"/>
        <end position="563"/>
    </location>
</feature>
<feature type="transmembrane region" description="Helical" evidence="8">
    <location>
        <begin position="178"/>
        <end position="198"/>
    </location>
</feature>
<evidence type="ECO:0000256" key="8">
    <source>
        <dbReference type="SAM" id="Phobius"/>
    </source>
</evidence>
<evidence type="ECO:0000256" key="7">
    <source>
        <dbReference type="SAM" id="MobiDB-lite"/>
    </source>
</evidence>
<evidence type="ECO:0000256" key="2">
    <source>
        <dbReference type="ARBA" id="ARBA00022448"/>
    </source>
</evidence>
<reference evidence="11" key="1">
    <citation type="submission" date="2023-07" db="EMBL/GenBank/DDBJ databases">
        <title>30 novel species of actinomycetes from the DSMZ collection.</title>
        <authorList>
            <person name="Nouioui I."/>
        </authorList>
    </citation>
    <scope>NUCLEOTIDE SEQUENCE [LARGE SCALE GENOMIC DNA]</scope>
    <source>
        <strain evidence="11">DSM 40932</strain>
    </source>
</reference>
<dbReference type="CDD" id="cd17321">
    <property type="entry name" value="MFS_MMR_MDR_like"/>
    <property type="match status" value="1"/>
</dbReference>
<feature type="transmembrane region" description="Helical" evidence="8">
    <location>
        <begin position="301"/>
        <end position="323"/>
    </location>
</feature>
<comment type="caution">
    <text evidence="10">The sequence shown here is derived from an EMBL/GenBank/DDBJ whole genome shotgun (WGS) entry which is preliminary data.</text>
</comment>
<keyword evidence="4 8" id="KW-1133">Transmembrane helix</keyword>
<dbReference type="Gene3D" id="1.20.1250.20">
    <property type="entry name" value="MFS general substrate transporter like domains"/>
    <property type="match status" value="1"/>
</dbReference>
<feature type="transmembrane region" description="Helical" evidence="8">
    <location>
        <begin position="91"/>
        <end position="110"/>
    </location>
</feature>
<feature type="domain" description="Major facilitator superfamily (MFS) profile" evidence="9">
    <location>
        <begin position="25"/>
        <end position="534"/>
    </location>
</feature>
<feature type="transmembrane region" description="Helical" evidence="8">
    <location>
        <begin position="116"/>
        <end position="137"/>
    </location>
</feature>
<feature type="transmembrane region" description="Helical" evidence="8">
    <location>
        <begin position="387"/>
        <end position="413"/>
    </location>
</feature>
<evidence type="ECO:0000256" key="6">
    <source>
        <dbReference type="ARBA" id="ARBA00023251"/>
    </source>
</evidence>
<feature type="transmembrane region" description="Helical" evidence="8">
    <location>
        <begin position="149"/>
        <end position="172"/>
    </location>
</feature>
<keyword evidence="6" id="KW-0046">Antibiotic resistance</keyword>
<sequence length="582" mass="59456">MPKPSDPSEPSESAETPPSVRQWLGLVAVALGVALIVVDITIVNVILAPIIEDLSIGSSEAQWIQESYAITFAALLLVTGRLSDLYGARRIFLLGLAVFGATSLLAALAPSGGLLILARFVQGVGGAMILPTSLALLNATFSGRARGQAFAVWGSTIGAAAAVGPLIGGWLADFSWRWAFAINIPLVALIVAGGLLYLDVSPRTRGRIDGVGAVLSAAGLGLLAYALIEGRTHGWLMTTKPLEVGGFSWSGGPSPVLVAFLASALALGAFWRRQAALDRSGGEPLMDVGLFSIRSFRNGNFVTLMVGLGEFGIIAVLPLWLQFALGYSAFQAGLALVALAAGSFAASGASFPMAATVSPLAQVRIGLALETAGLTMLALIASTDSAWWLIAIALFVYGIGVGFATAQVTNIVLVDVPPRSSGQGSGIQSAARELGSALGIALLTTLFFSTLASGMTDRLTRGGMAAGEAEQLGEVVTESAGSVIGVLAGDPRTATAAEAAREAMAVGVQVSGYVCAGLLLLALAATLFMSPKARTGARAEEGQNEGPGEERSEELSGRQEARGPAHSSVNGPAHGSTHGPAR</sequence>
<dbReference type="PANTHER" id="PTHR42718:SF9">
    <property type="entry name" value="MAJOR FACILITATOR SUPERFAMILY MULTIDRUG TRANSPORTER MFSC"/>
    <property type="match status" value="1"/>
</dbReference>
<feature type="region of interest" description="Disordered" evidence="7">
    <location>
        <begin position="535"/>
        <end position="582"/>
    </location>
</feature>
<dbReference type="Gene3D" id="1.20.1720.10">
    <property type="entry name" value="Multidrug resistance protein D"/>
    <property type="match status" value="1"/>
</dbReference>
<gene>
    <name evidence="10" type="ORF">RM717_32095</name>
</gene>
<evidence type="ECO:0000313" key="10">
    <source>
        <dbReference type="EMBL" id="MDT0495139.1"/>
    </source>
</evidence>
<evidence type="ECO:0000313" key="11">
    <source>
        <dbReference type="Proteomes" id="UP001180556"/>
    </source>
</evidence>